<gene>
    <name evidence="1" type="ORF">OCBIM_22027886mg</name>
</gene>
<evidence type="ECO:0000313" key="1">
    <source>
        <dbReference type="EMBL" id="KOF80448.1"/>
    </source>
</evidence>
<proteinExistence type="predicted"/>
<accession>A0A0L8GTZ3</accession>
<reference evidence="1" key="1">
    <citation type="submission" date="2015-07" db="EMBL/GenBank/DDBJ databases">
        <title>MeaNS - Measles Nucleotide Surveillance Program.</title>
        <authorList>
            <person name="Tran T."/>
            <person name="Druce J."/>
        </authorList>
    </citation>
    <scope>NUCLEOTIDE SEQUENCE</scope>
    <source>
        <strain evidence="1">UCB-OBI-ISO-001</strain>
        <tissue evidence="1">Gonad</tissue>
    </source>
</reference>
<sequence>MVVVVVVEAAAVDSESLLFFITCLRSCGTALSVFASDIRSGKSASLKTLAIFALQNMARIEEDVFEFLEIRL</sequence>
<protein>
    <submittedName>
        <fullName evidence="1">Uncharacterized protein</fullName>
    </submittedName>
</protein>
<dbReference type="EMBL" id="KQ420388">
    <property type="protein sequence ID" value="KOF80448.1"/>
    <property type="molecule type" value="Genomic_DNA"/>
</dbReference>
<dbReference type="AlphaFoldDB" id="A0A0L8GTZ3"/>
<name>A0A0L8GTZ3_OCTBM</name>
<organism evidence="1">
    <name type="scientific">Octopus bimaculoides</name>
    <name type="common">California two-spotted octopus</name>
    <dbReference type="NCBI Taxonomy" id="37653"/>
    <lineage>
        <taxon>Eukaryota</taxon>
        <taxon>Metazoa</taxon>
        <taxon>Spiralia</taxon>
        <taxon>Lophotrochozoa</taxon>
        <taxon>Mollusca</taxon>
        <taxon>Cephalopoda</taxon>
        <taxon>Coleoidea</taxon>
        <taxon>Octopodiformes</taxon>
        <taxon>Octopoda</taxon>
        <taxon>Incirrata</taxon>
        <taxon>Octopodidae</taxon>
        <taxon>Octopus</taxon>
    </lineage>
</organism>